<proteinExistence type="predicted"/>
<dbReference type="PROSITE" id="PS50053">
    <property type="entry name" value="UBIQUITIN_2"/>
    <property type="match status" value="1"/>
</dbReference>
<feature type="region of interest" description="Disordered" evidence="2">
    <location>
        <begin position="433"/>
        <end position="464"/>
    </location>
</feature>
<dbReference type="PANTHER" id="PTHR48148">
    <property type="entry name" value="KERATINOCYTE PROLINE-RICH PROTEIN"/>
    <property type="match status" value="1"/>
</dbReference>
<feature type="region of interest" description="Disordered" evidence="2">
    <location>
        <begin position="636"/>
        <end position="713"/>
    </location>
</feature>
<keyword evidence="1" id="KW-0175">Coiled coil</keyword>
<dbReference type="STRING" id="348802.A0A0D2CWM8"/>
<feature type="compositionally biased region" description="Polar residues" evidence="2">
    <location>
        <begin position="272"/>
        <end position="281"/>
    </location>
</feature>
<name>A0A0D2CWM8_9EURO</name>
<feature type="region of interest" description="Disordered" evidence="2">
    <location>
        <begin position="1"/>
        <end position="24"/>
    </location>
</feature>
<evidence type="ECO:0000256" key="1">
    <source>
        <dbReference type="SAM" id="Coils"/>
    </source>
</evidence>
<dbReference type="GeneID" id="25328817"/>
<dbReference type="SUPFAM" id="SSF54236">
    <property type="entry name" value="Ubiquitin-like"/>
    <property type="match status" value="1"/>
</dbReference>
<dbReference type="Proteomes" id="UP000054342">
    <property type="component" value="Unassembled WGS sequence"/>
</dbReference>
<evidence type="ECO:0000256" key="2">
    <source>
        <dbReference type="SAM" id="MobiDB-lite"/>
    </source>
</evidence>
<dbReference type="EMBL" id="KN847320">
    <property type="protein sequence ID" value="KIW54557.1"/>
    <property type="molecule type" value="Genomic_DNA"/>
</dbReference>
<dbReference type="HOGENOM" id="CLU_019096_1_0_1"/>
<dbReference type="InterPro" id="IPR029071">
    <property type="entry name" value="Ubiquitin-like_domsf"/>
</dbReference>
<feature type="compositionally biased region" description="Polar residues" evidence="2">
    <location>
        <begin position="365"/>
        <end position="382"/>
    </location>
</feature>
<dbReference type="SMART" id="SM00213">
    <property type="entry name" value="UBQ"/>
    <property type="match status" value="1"/>
</dbReference>
<dbReference type="OrthoDB" id="21589at2759"/>
<feature type="compositionally biased region" description="Polar residues" evidence="2">
    <location>
        <begin position="657"/>
        <end position="668"/>
    </location>
</feature>
<dbReference type="Pfam" id="PF00240">
    <property type="entry name" value="ubiquitin"/>
    <property type="match status" value="1"/>
</dbReference>
<organism evidence="4 5">
    <name type="scientific">Exophiala xenobiotica</name>
    <dbReference type="NCBI Taxonomy" id="348802"/>
    <lineage>
        <taxon>Eukaryota</taxon>
        <taxon>Fungi</taxon>
        <taxon>Dikarya</taxon>
        <taxon>Ascomycota</taxon>
        <taxon>Pezizomycotina</taxon>
        <taxon>Eurotiomycetes</taxon>
        <taxon>Chaetothyriomycetidae</taxon>
        <taxon>Chaetothyriales</taxon>
        <taxon>Herpotrichiellaceae</taxon>
        <taxon>Exophiala</taxon>
    </lineage>
</organism>
<dbReference type="Gene3D" id="3.10.20.90">
    <property type="entry name" value="Phosphatidylinositol 3-kinase Catalytic Subunit, Chain A, domain 1"/>
    <property type="match status" value="1"/>
</dbReference>
<dbReference type="AlphaFoldDB" id="A0A0D2CWM8"/>
<feature type="region of interest" description="Disordered" evidence="2">
    <location>
        <begin position="261"/>
        <end position="288"/>
    </location>
</feature>
<feature type="compositionally biased region" description="Low complexity" evidence="2">
    <location>
        <begin position="551"/>
        <end position="563"/>
    </location>
</feature>
<keyword evidence="5" id="KW-1185">Reference proteome</keyword>
<feature type="domain" description="Ubiquitin-like" evidence="3">
    <location>
        <begin position="48"/>
        <end position="92"/>
    </location>
</feature>
<feature type="compositionally biased region" description="Polar residues" evidence="2">
    <location>
        <begin position="1"/>
        <end position="16"/>
    </location>
</feature>
<dbReference type="InterPro" id="IPR000626">
    <property type="entry name" value="Ubiquitin-like_dom"/>
</dbReference>
<feature type="coiled-coil region" evidence="1">
    <location>
        <begin position="150"/>
        <end position="177"/>
    </location>
</feature>
<accession>A0A0D2CWM8</accession>
<feature type="compositionally biased region" description="Pro residues" evidence="2">
    <location>
        <begin position="327"/>
        <end position="341"/>
    </location>
</feature>
<gene>
    <name evidence="4" type="ORF">PV05_06909</name>
</gene>
<protein>
    <recommendedName>
        <fullName evidence="3">Ubiquitin-like domain-containing protein</fullName>
    </recommendedName>
</protein>
<dbReference type="PANTHER" id="PTHR48148:SF2">
    <property type="entry name" value="PA14 DOMAIN-CONTAINING PROTEIN"/>
    <property type="match status" value="1"/>
</dbReference>
<feature type="region of interest" description="Disordered" evidence="2">
    <location>
        <begin position="540"/>
        <end position="572"/>
    </location>
</feature>
<sequence>MDNTGENASGPSSQPPSDAVSLPPDHVSLRVTYLVTGNPRPPHPLGVLPLTTSISTLKDKIQAELPEHPSPSEQRLIYQGRPLLRNDATLREVLRIEPGNSPGPLPYTLHIVVQPRQNAAATTDNWISAPSADPIQPPPANPDHSRMNHIRAVENSATRLQESLARIQQQIEVNRADLLAVQQRIGMQHNNLGIPVNGAVRSPTIHPAGNAPALPVPLPVNFQNLRPQPSQFAAIPPGHFGWHPRTQNTANNNTRTQQTLNVSVSPHDPSHPNGQVSQPSVQEFRGPNGEHVTVMTSSMTIPMTLPRPASAPGQPASRGPAAAPQPSQTPQPSHTPHPAPSNPTATRPQPPPLPFSGFPTHLPTPFSQNRQFQPQPSTSNPTAWILSSPAGPQGFLFSPGHGYFSTTQSSVQQQSITPQVAPVEMPGLAPVAEPTQQQPRAQMDGAGDGNPDGALVRGNQGPAQPPLVQVQQNAEDNDLFGFLIQRGWLFLRLYLFMFVFSEPGTWKRWAMIIIAVIVCLQPRDGPFVRAMQAARRHLDNLIGPPAPQRQPEPAAQRQPRPAENAINQTTHRPANVRGAVQITPEEAAARLLRNNQERNRGFWRDIFYRVEQSMALFLASLIPGVGERHVMAREEARREAQRQEEERRRAAEAAAQLQATDEGSNQAHENADQVVAGVGSEVKVDRPEEPSTSTSVQVRDAVGEAGELRNRTV</sequence>
<feature type="region of interest" description="Disordered" evidence="2">
    <location>
        <begin position="302"/>
        <end position="387"/>
    </location>
</feature>
<evidence type="ECO:0000259" key="3">
    <source>
        <dbReference type="PROSITE" id="PS50053"/>
    </source>
</evidence>
<reference evidence="4 5" key="1">
    <citation type="submission" date="2015-01" db="EMBL/GenBank/DDBJ databases">
        <title>The Genome Sequence of Exophiala xenobiotica CBS118157.</title>
        <authorList>
            <consortium name="The Broad Institute Genomics Platform"/>
            <person name="Cuomo C."/>
            <person name="de Hoog S."/>
            <person name="Gorbushina A."/>
            <person name="Stielow B."/>
            <person name="Teixiera M."/>
            <person name="Abouelleil A."/>
            <person name="Chapman S.B."/>
            <person name="Priest M."/>
            <person name="Young S.K."/>
            <person name="Wortman J."/>
            <person name="Nusbaum C."/>
            <person name="Birren B."/>
        </authorList>
    </citation>
    <scope>NUCLEOTIDE SEQUENCE [LARGE SCALE GENOMIC DNA]</scope>
    <source>
        <strain evidence="4 5">CBS 118157</strain>
    </source>
</reference>
<feature type="compositionally biased region" description="Basic and acidic residues" evidence="2">
    <location>
        <begin position="636"/>
        <end position="651"/>
    </location>
</feature>
<dbReference type="RefSeq" id="XP_013315141.1">
    <property type="nucleotide sequence ID" value="XM_013459687.1"/>
</dbReference>
<evidence type="ECO:0000313" key="4">
    <source>
        <dbReference type="EMBL" id="KIW54557.1"/>
    </source>
</evidence>
<evidence type="ECO:0000313" key="5">
    <source>
        <dbReference type="Proteomes" id="UP000054342"/>
    </source>
</evidence>